<gene>
    <name evidence="24" type="primary">LOC110974209</name>
</gene>
<feature type="compositionally biased region" description="Polar residues" evidence="20">
    <location>
        <begin position="869"/>
        <end position="882"/>
    </location>
</feature>
<dbReference type="GO" id="GO:0042383">
    <property type="term" value="C:sarcolemma"/>
    <property type="evidence" value="ECO:0007669"/>
    <property type="project" value="UniProtKB-SubCell"/>
</dbReference>
<keyword evidence="5" id="KW-0963">Cytoplasm</keyword>
<keyword evidence="12 21" id="KW-0472">Membrane</keyword>
<dbReference type="GO" id="GO:0005813">
    <property type="term" value="C:centrosome"/>
    <property type="evidence" value="ECO:0007669"/>
    <property type="project" value="UniProtKB-SubCell"/>
</dbReference>
<feature type="compositionally biased region" description="Basic and acidic residues" evidence="20">
    <location>
        <begin position="854"/>
        <end position="868"/>
    </location>
</feature>
<keyword evidence="23" id="KW-1185">Reference proteome</keyword>
<organism evidence="23 24">
    <name type="scientific">Acanthaster planci</name>
    <name type="common">Crown-of-thorns starfish</name>
    <dbReference type="NCBI Taxonomy" id="133434"/>
    <lineage>
        <taxon>Eukaryota</taxon>
        <taxon>Metazoa</taxon>
        <taxon>Echinodermata</taxon>
        <taxon>Eleutherozoa</taxon>
        <taxon>Asterozoa</taxon>
        <taxon>Asteroidea</taxon>
        <taxon>Valvatacea</taxon>
        <taxon>Valvatida</taxon>
        <taxon>Acanthasteridae</taxon>
        <taxon>Acanthaster</taxon>
    </lineage>
</organism>
<evidence type="ECO:0000256" key="17">
    <source>
        <dbReference type="ARBA" id="ARBA00066015"/>
    </source>
</evidence>
<feature type="coiled-coil region" evidence="19">
    <location>
        <begin position="900"/>
        <end position="990"/>
    </location>
</feature>
<evidence type="ECO:0000256" key="2">
    <source>
        <dbReference type="ARBA" id="ARBA00004304"/>
    </source>
</evidence>
<evidence type="ECO:0000256" key="3">
    <source>
        <dbReference type="ARBA" id="ARBA00004389"/>
    </source>
</evidence>
<keyword evidence="7 21" id="KW-0812">Transmembrane</keyword>
<evidence type="ECO:0000256" key="20">
    <source>
        <dbReference type="SAM" id="MobiDB-lite"/>
    </source>
</evidence>
<evidence type="ECO:0000256" key="15">
    <source>
        <dbReference type="ARBA" id="ARBA00060409"/>
    </source>
</evidence>
<dbReference type="SUPFAM" id="SSF49879">
    <property type="entry name" value="SMAD/FHA domain"/>
    <property type="match status" value="1"/>
</dbReference>
<evidence type="ECO:0000256" key="19">
    <source>
        <dbReference type="SAM" id="Coils"/>
    </source>
</evidence>
<dbReference type="Gene3D" id="2.60.200.20">
    <property type="match status" value="1"/>
</dbReference>
<sequence>MTAIAVFTCHSSSHPFQERRIPLREPVKIGRSVAKARPSSDNGIFDCKVLSRNHALIWYDHDSLKFYLQDTKSSNGTFINNQRLSRGAEESSAHELNSGDIIQFGVDVMENSRRGVVTHGCIVSQLTLFNPDGTEAIRSSPAPTLSYNSTSPTSNNVPSQDLYQLSHYLKEALHREQMLEQKLAGLQRLLSSTQEASESSWQALIDEDRLLSRLEVLESQLRAYSKANSEESIRKELVALQEDKHNYESTAKESLKRALEEKLDACRKLSDMERMLSNSEDECAHTKEEVDRLQAEQEALITKHSEVAAELKDVAQKLAEAEKMHADEVERLTIEKTELERKVDIASREEIALATRIEEMQAECDFAREQLAAVKLRYEEVQEQLKHDAKDTEKFDKMEDQEKEDKNRKIIQEKEDDTRQIISKEDSDSTDARDNTLDNSNRSLREDQEDIEKDAKEEAKEKPTRPEAKVNGQATPTDASPTSPNEPPVQGLLEEQLERLKAKLVDSETRLQESQEQVSSLQAQLKQAQLEAIENIAKANVIEEKLKESERTMQEAVEEATADLRERIAKMEALNLERTRGGQVIEESVFAKTEERHLSAAPPDAKNNLLNTMLPDQLASLHNHLGDNQESLSEAADASLSETLHDDPTAHIGEKLEDALQLSAKEMEMLKEKLQASLNKQKLYEEQLEKLRRDLTEMQKRHEVLLEENETLKEQLIDSQEEAREAVERAEDLQEQLERAENSAKEGNDQILELRDQLMEEQQAAKASSTEASQTKQLLNKEQEALKRQGSLLEQIQKQLRTVEEKSLETEASMEDYQDQIKTLKEELEKEKQVRQQLEKESTQAKQSMQQLQSRHDTLVAQRQEEQRTQASAQGSRSTPALASESLTLQKECCELKAKLSQTEDRLNRTRRESGKLSQDTNKLQILLREAEAQRDKLMDQDFQRKKELKEAAKEVERARQQVTKALEENRHMEERVQAVELEKTRLEREARQGPPALETGPAVNTVIQMKYVPIIVIFIAIAAAVVQFIVAMSSSV</sequence>
<evidence type="ECO:0000256" key="18">
    <source>
        <dbReference type="ARBA" id="ARBA00074026"/>
    </source>
</evidence>
<feature type="region of interest" description="Disordered" evidence="20">
    <location>
        <begin position="384"/>
        <end position="492"/>
    </location>
</feature>
<keyword evidence="6" id="KW-0597">Phosphoprotein</keyword>
<feature type="compositionally biased region" description="Polar residues" evidence="20">
    <location>
        <begin position="472"/>
        <end position="483"/>
    </location>
</feature>
<feature type="compositionally biased region" description="Basic and acidic residues" evidence="20">
    <location>
        <begin position="832"/>
        <end position="843"/>
    </location>
</feature>
<dbReference type="FunFam" id="2.60.200.20:FF:000003">
    <property type="entry name" value="sarcolemmal membrane-associated protein isoform X2"/>
    <property type="match status" value="1"/>
</dbReference>
<evidence type="ECO:0000256" key="12">
    <source>
        <dbReference type="ARBA" id="ARBA00023136"/>
    </source>
</evidence>
<dbReference type="InterPro" id="IPR051176">
    <property type="entry name" value="Cent_Immune-Sig_Mod"/>
</dbReference>
<dbReference type="CDD" id="cd22679">
    <property type="entry name" value="FHA_SLMAP"/>
    <property type="match status" value="1"/>
</dbReference>
<feature type="region of interest" description="Disordered" evidence="20">
    <location>
        <begin position="718"/>
        <end position="748"/>
    </location>
</feature>
<protein>
    <recommendedName>
        <fullName evidence="18">Sarcolemmal membrane-associated protein</fullName>
    </recommendedName>
</protein>
<dbReference type="AlphaFoldDB" id="A0A8B7XN04"/>
<feature type="compositionally biased region" description="Basic and acidic residues" evidence="20">
    <location>
        <begin position="453"/>
        <end position="468"/>
    </location>
</feature>
<reference evidence="24" key="1">
    <citation type="submission" date="2025-08" db="UniProtKB">
        <authorList>
            <consortium name="RefSeq"/>
        </authorList>
    </citation>
    <scope>IDENTIFICATION</scope>
</reference>
<feature type="compositionally biased region" description="Low complexity" evidence="20">
    <location>
        <begin position="143"/>
        <end position="159"/>
    </location>
</feature>
<evidence type="ECO:0000313" key="24">
    <source>
        <dbReference type="RefSeq" id="XP_022081360.1"/>
    </source>
</evidence>
<keyword evidence="10 19" id="KW-0175">Coiled coil</keyword>
<feature type="region of interest" description="Disordered" evidence="20">
    <location>
        <begin position="832"/>
        <end position="882"/>
    </location>
</feature>
<name>A0A8B7XN04_ACAPL</name>
<keyword evidence="8" id="KW-0256">Endoplasmic reticulum</keyword>
<comment type="subcellular location">
    <subcellularLocation>
        <location evidence="15">Cell membrane</location>
        <location evidence="15">Sarcolemma</location>
        <topology evidence="15">Single-pass type IV membrane protein</topology>
    </subcellularLocation>
    <subcellularLocation>
        <location evidence="1">Cytoplasm</location>
        <location evidence="1">Cytoskeleton</location>
        <location evidence="1">Microtubule organizing center</location>
        <location evidence="1">Centrosome</location>
    </subcellularLocation>
    <subcellularLocation>
        <location evidence="3">Endoplasmic reticulum membrane</location>
        <topology evidence="3">Single-pass membrane protein</topology>
    </subcellularLocation>
    <subcellularLocation>
        <location evidence="2">Mitochondrion membrane</location>
        <topology evidence="2">Single-pass membrane protein</topology>
    </subcellularLocation>
</comment>
<evidence type="ECO:0000313" key="23">
    <source>
        <dbReference type="Proteomes" id="UP000694845"/>
    </source>
</evidence>
<feature type="transmembrane region" description="Helical" evidence="21">
    <location>
        <begin position="1012"/>
        <end position="1033"/>
    </location>
</feature>
<feature type="compositionally biased region" description="Basic and acidic residues" evidence="20">
    <location>
        <begin position="384"/>
        <end position="436"/>
    </location>
</feature>
<evidence type="ECO:0000256" key="9">
    <source>
        <dbReference type="ARBA" id="ARBA00022989"/>
    </source>
</evidence>
<evidence type="ECO:0000256" key="14">
    <source>
        <dbReference type="ARBA" id="ARBA00057671"/>
    </source>
</evidence>
<accession>A0A8B7XN04</accession>
<dbReference type="PROSITE" id="PS50006">
    <property type="entry name" value="FHA_DOMAIN"/>
    <property type="match status" value="1"/>
</dbReference>
<dbReference type="InterPro" id="IPR000253">
    <property type="entry name" value="FHA_dom"/>
</dbReference>
<evidence type="ECO:0000256" key="7">
    <source>
        <dbReference type="ARBA" id="ARBA00022692"/>
    </source>
</evidence>
<keyword evidence="4" id="KW-1003">Cell membrane</keyword>
<evidence type="ECO:0000256" key="1">
    <source>
        <dbReference type="ARBA" id="ARBA00004300"/>
    </source>
</evidence>
<proteinExistence type="inferred from homology"/>
<dbReference type="PANTHER" id="PTHR15715:SF37">
    <property type="entry name" value="LD47843P"/>
    <property type="match status" value="1"/>
</dbReference>
<dbReference type="OMA" id="MQLDSRC"/>
<dbReference type="CTD" id="7871"/>
<evidence type="ECO:0000256" key="4">
    <source>
        <dbReference type="ARBA" id="ARBA00022475"/>
    </source>
</evidence>
<dbReference type="GO" id="GO:0005789">
    <property type="term" value="C:endoplasmic reticulum membrane"/>
    <property type="evidence" value="ECO:0007669"/>
    <property type="project" value="UniProtKB-SubCell"/>
</dbReference>
<evidence type="ECO:0000256" key="8">
    <source>
        <dbReference type="ARBA" id="ARBA00022824"/>
    </source>
</evidence>
<comment type="subunit">
    <text evidence="17">Homodimer. Interacts with myosin. Interacts with SIKE1 and both associate with the STRIPAK core complex composed of PP2A catalytic and scaffolding subunits, the striatins (PP2A regulatory subunits), the striatin-associated proteins MOB4, STRIP1 and STRIP2, PDCD10 and members of the STE20 kinases, such as STK24 and STK26. Interacts (via FHA domain) with STK3 (when phosphorylated); the interaction associates STK3 with the STRIPAK complex.</text>
</comment>
<feature type="compositionally biased region" description="Polar residues" evidence="20">
    <location>
        <begin position="844"/>
        <end position="853"/>
    </location>
</feature>
<dbReference type="Pfam" id="PF00498">
    <property type="entry name" value="FHA"/>
    <property type="match status" value="1"/>
</dbReference>
<dbReference type="CDD" id="cd21911">
    <property type="entry name" value="CC1_SLMAP"/>
    <property type="match status" value="1"/>
</dbReference>
<dbReference type="Proteomes" id="UP000694845">
    <property type="component" value="Unplaced"/>
</dbReference>
<feature type="domain" description="FHA" evidence="22">
    <location>
        <begin position="27"/>
        <end position="84"/>
    </location>
</feature>
<dbReference type="GO" id="GO:0031966">
    <property type="term" value="C:mitochondrial membrane"/>
    <property type="evidence" value="ECO:0007669"/>
    <property type="project" value="UniProtKB-SubCell"/>
</dbReference>
<evidence type="ECO:0000256" key="11">
    <source>
        <dbReference type="ARBA" id="ARBA00023128"/>
    </source>
</evidence>
<evidence type="ECO:0000256" key="5">
    <source>
        <dbReference type="ARBA" id="ARBA00022490"/>
    </source>
</evidence>
<keyword evidence="11" id="KW-0496">Mitochondrion</keyword>
<dbReference type="SMART" id="SM00240">
    <property type="entry name" value="FHA"/>
    <property type="match status" value="1"/>
</dbReference>
<feature type="coiled-coil region" evidence="19">
    <location>
        <begin position="169"/>
        <end position="384"/>
    </location>
</feature>
<dbReference type="PANTHER" id="PTHR15715">
    <property type="entry name" value="CENTROSOMAL PROTEIN OF 170 KDA"/>
    <property type="match status" value="1"/>
</dbReference>
<keyword evidence="13" id="KW-0206">Cytoskeleton</keyword>
<evidence type="ECO:0000256" key="6">
    <source>
        <dbReference type="ARBA" id="ARBA00022553"/>
    </source>
</evidence>
<comment type="similarity">
    <text evidence="16">Belongs to the SLMAP family.</text>
</comment>
<evidence type="ECO:0000256" key="16">
    <source>
        <dbReference type="ARBA" id="ARBA00061687"/>
    </source>
</evidence>
<dbReference type="OrthoDB" id="687730at2759"/>
<dbReference type="InterPro" id="IPR008984">
    <property type="entry name" value="SMAD_FHA_dom_sf"/>
</dbReference>
<comment type="function">
    <text evidence="14">Associates with the striatin-interacting phosphatase and kinase (STRIPAK) core complex, forming the extended (SIKE1:SLMAP)STRIPAK complex. The (SIKE1:SLMAP)STRIPAK complex dephosphorylates STK3 leading to the inhibition of Hippo signaling and the control of cell growth. May play a role during myoblast fusion.</text>
</comment>
<evidence type="ECO:0000259" key="22">
    <source>
        <dbReference type="PROSITE" id="PS50006"/>
    </source>
</evidence>
<dbReference type="GeneID" id="110974209"/>
<evidence type="ECO:0000256" key="21">
    <source>
        <dbReference type="SAM" id="Phobius"/>
    </source>
</evidence>
<dbReference type="RefSeq" id="XP_022081360.1">
    <property type="nucleotide sequence ID" value="XM_022225668.1"/>
</dbReference>
<evidence type="ECO:0000256" key="10">
    <source>
        <dbReference type="ARBA" id="ARBA00023054"/>
    </source>
</evidence>
<evidence type="ECO:0000256" key="13">
    <source>
        <dbReference type="ARBA" id="ARBA00023212"/>
    </source>
</evidence>
<feature type="region of interest" description="Disordered" evidence="20">
    <location>
        <begin position="140"/>
        <end position="159"/>
    </location>
</feature>
<keyword evidence="9 21" id="KW-1133">Transmembrane helix</keyword>
<dbReference type="KEGG" id="aplc:110974209"/>